<proteinExistence type="predicted"/>
<accession>A0A6A5VTK8</accession>
<gene>
    <name evidence="3" type="ORF">BU23DRAFT_193126</name>
</gene>
<feature type="compositionally biased region" description="Polar residues" evidence="1">
    <location>
        <begin position="99"/>
        <end position="109"/>
    </location>
</feature>
<keyword evidence="2" id="KW-0472">Membrane</keyword>
<evidence type="ECO:0000313" key="3">
    <source>
        <dbReference type="EMBL" id="KAF1979032.1"/>
    </source>
</evidence>
<organism evidence="3 4">
    <name type="scientific">Bimuria novae-zelandiae CBS 107.79</name>
    <dbReference type="NCBI Taxonomy" id="1447943"/>
    <lineage>
        <taxon>Eukaryota</taxon>
        <taxon>Fungi</taxon>
        <taxon>Dikarya</taxon>
        <taxon>Ascomycota</taxon>
        <taxon>Pezizomycotina</taxon>
        <taxon>Dothideomycetes</taxon>
        <taxon>Pleosporomycetidae</taxon>
        <taxon>Pleosporales</taxon>
        <taxon>Massarineae</taxon>
        <taxon>Didymosphaeriaceae</taxon>
        <taxon>Bimuria</taxon>
    </lineage>
</organism>
<keyword evidence="4" id="KW-1185">Reference proteome</keyword>
<feature type="transmembrane region" description="Helical" evidence="2">
    <location>
        <begin position="12"/>
        <end position="34"/>
    </location>
</feature>
<dbReference type="EMBL" id="ML976659">
    <property type="protein sequence ID" value="KAF1979032.1"/>
    <property type="molecule type" value="Genomic_DNA"/>
</dbReference>
<sequence>MQHNSLGSSCSFAWGIFLMLLYSSPSLNFLNFILLEYWHARHLICRDPRKPTTPAGSLQGERDSLAVDANSLSNVFSHLPCLCASWWGRSDWPGVFSSPPRSSGPNYNPITGPRSPKRGRGPS</sequence>
<feature type="region of interest" description="Disordered" evidence="1">
    <location>
        <begin position="98"/>
        <end position="123"/>
    </location>
</feature>
<dbReference type="Proteomes" id="UP000800036">
    <property type="component" value="Unassembled WGS sequence"/>
</dbReference>
<reference evidence="3" key="1">
    <citation type="journal article" date="2020" name="Stud. Mycol.">
        <title>101 Dothideomycetes genomes: a test case for predicting lifestyles and emergence of pathogens.</title>
        <authorList>
            <person name="Haridas S."/>
            <person name="Albert R."/>
            <person name="Binder M."/>
            <person name="Bloem J."/>
            <person name="Labutti K."/>
            <person name="Salamov A."/>
            <person name="Andreopoulos B."/>
            <person name="Baker S."/>
            <person name="Barry K."/>
            <person name="Bills G."/>
            <person name="Bluhm B."/>
            <person name="Cannon C."/>
            <person name="Castanera R."/>
            <person name="Culley D."/>
            <person name="Daum C."/>
            <person name="Ezra D."/>
            <person name="Gonzalez J."/>
            <person name="Henrissat B."/>
            <person name="Kuo A."/>
            <person name="Liang C."/>
            <person name="Lipzen A."/>
            <person name="Lutzoni F."/>
            <person name="Magnuson J."/>
            <person name="Mondo S."/>
            <person name="Nolan M."/>
            <person name="Ohm R."/>
            <person name="Pangilinan J."/>
            <person name="Park H.-J."/>
            <person name="Ramirez L."/>
            <person name="Alfaro M."/>
            <person name="Sun H."/>
            <person name="Tritt A."/>
            <person name="Yoshinaga Y."/>
            <person name="Zwiers L.-H."/>
            <person name="Turgeon B."/>
            <person name="Goodwin S."/>
            <person name="Spatafora J."/>
            <person name="Crous P."/>
            <person name="Grigoriev I."/>
        </authorList>
    </citation>
    <scope>NUCLEOTIDE SEQUENCE</scope>
    <source>
        <strain evidence="3">CBS 107.79</strain>
    </source>
</reference>
<keyword evidence="2" id="KW-0812">Transmembrane</keyword>
<evidence type="ECO:0000256" key="1">
    <source>
        <dbReference type="SAM" id="MobiDB-lite"/>
    </source>
</evidence>
<evidence type="ECO:0000256" key="2">
    <source>
        <dbReference type="SAM" id="Phobius"/>
    </source>
</evidence>
<keyword evidence="2" id="KW-1133">Transmembrane helix</keyword>
<protein>
    <submittedName>
        <fullName evidence="3">Uncharacterized protein</fullName>
    </submittedName>
</protein>
<dbReference type="AlphaFoldDB" id="A0A6A5VTK8"/>
<evidence type="ECO:0000313" key="4">
    <source>
        <dbReference type="Proteomes" id="UP000800036"/>
    </source>
</evidence>
<name>A0A6A5VTK8_9PLEO</name>